<reference evidence="1 2" key="1">
    <citation type="submission" date="2016-11" db="EMBL/GenBank/DDBJ databases">
        <title>Trade-off between light-utilization and light-protection in marine flavobacteria.</title>
        <authorList>
            <person name="Kumagai Y."/>
        </authorList>
    </citation>
    <scope>NUCLEOTIDE SEQUENCE [LARGE SCALE GENOMIC DNA]</scope>
    <source>
        <strain evidence="1 2">NBRC 107741</strain>
    </source>
</reference>
<name>A0A2S7KSP8_9FLAO</name>
<dbReference type="EMBL" id="MQUB01000001">
    <property type="protein sequence ID" value="PQB05637.1"/>
    <property type="molecule type" value="Genomic_DNA"/>
</dbReference>
<accession>A0A2S7KSP8</accession>
<dbReference type="Proteomes" id="UP000239800">
    <property type="component" value="Unassembled WGS sequence"/>
</dbReference>
<proteinExistence type="predicted"/>
<dbReference type="AlphaFoldDB" id="A0A2S7KSP8"/>
<protein>
    <submittedName>
        <fullName evidence="1">Uncharacterized protein</fullName>
    </submittedName>
</protein>
<dbReference type="OrthoDB" id="1450221at2"/>
<evidence type="ECO:0000313" key="2">
    <source>
        <dbReference type="Proteomes" id="UP000239800"/>
    </source>
</evidence>
<keyword evidence="2" id="KW-1185">Reference proteome</keyword>
<comment type="caution">
    <text evidence="1">The sequence shown here is derived from an EMBL/GenBank/DDBJ whole genome shotgun (WGS) entry which is preliminary data.</text>
</comment>
<sequence>MPKTTQSNSFSLPGIVCSVIGHHYVVTKKVTNHINEYKCVKCGKEMTDNDTGHLVKLNYRTKEINQALASLFQKKMRRLSAQ</sequence>
<gene>
    <name evidence="1" type="ORF">BST85_12565</name>
</gene>
<dbReference type="RefSeq" id="WP_104813581.1">
    <property type="nucleotide sequence ID" value="NZ_MQUB01000001.1"/>
</dbReference>
<evidence type="ECO:0000313" key="1">
    <source>
        <dbReference type="EMBL" id="PQB05637.1"/>
    </source>
</evidence>
<organism evidence="1 2">
    <name type="scientific">Aureitalea marina</name>
    <dbReference type="NCBI Taxonomy" id="930804"/>
    <lineage>
        <taxon>Bacteria</taxon>
        <taxon>Pseudomonadati</taxon>
        <taxon>Bacteroidota</taxon>
        <taxon>Flavobacteriia</taxon>
        <taxon>Flavobacteriales</taxon>
        <taxon>Flavobacteriaceae</taxon>
        <taxon>Aureitalea</taxon>
    </lineage>
</organism>